<evidence type="ECO:0000256" key="2">
    <source>
        <dbReference type="ARBA" id="ARBA00001946"/>
    </source>
</evidence>
<gene>
    <name evidence="10" type="primary">folP</name>
    <name evidence="10" type="ORF">AAAT34_00525</name>
</gene>
<evidence type="ECO:0000313" key="11">
    <source>
        <dbReference type="Proteomes" id="UP001487296"/>
    </source>
</evidence>
<organism evidence="10 11">
    <name type="scientific">Hallella faecis</name>
    <dbReference type="NCBI Taxonomy" id="2841596"/>
    <lineage>
        <taxon>Bacteria</taxon>
        <taxon>Pseudomonadati</taxon>
        <taxon>Bacteroidota</taxon>
        <taxon>Bacteroidia</taxon>
        <taxon>Bacteroidales</taxon>
        <taxon>Prevotellaceae</taxon>
        <taxon>Hallella</taxon>
    </lineage>
</organism>
<dbReference type="InterPro" id="IPR045031">
    <property type="entry name" value="DHP_synth-like"/>
</dbReference>
<accession>A0ABV1FMB1</accession>
<dbReference type="EC" id="2.5.1.15" evidence="4"/>
<evidence type="ECO:0000256" key="7">
    <source>
        <dbReference type="ARBA" id="ARBA00022842"/>
    </source>
</evidence>
<comment type="pathway">
    <text evidence="3">Cofactor biosynthesis; tetrahydrofolate biosynthesis; 7,8-dihydrofolate from 2-amino-4-hydroxy-6-hydroxymethyl-7,8-dihydropteridine diphosphate and 4-aminobenzoate: step 1/2.</text>
</comment>
<keyword evidence="5 10" id="KW-0808">Transferase</keyword>
<proteinExistence type="predicted"/>
<comment type="cofactor">
    <cofactor evidence="2">
        <name>Mg(2+)</name>
        <dbReference type="ChEBI" id="CHEBI:18420"/>
    </cofactor>
</comment>
<dbReference type="SUPFAM" id="SSF51717">
    <property type="entry name" value="Dihydropteroate synthetase-like"/>
    <property type="match status" value="1"/>
</dbReference>
<dbReference type="Gene3D" id="3.20.20.20">
    <property type="entry name" value="Dihydropteroate synthase-like"/>
    <property type="match status" value="1"/>
</dbReference>
<evidence type="ECO:0000256" key="5">
    <source>
        <dbReference type="ARBA" id="ARBA00022679"/>
    </source>
</evidence>
<sequence>MDYTLNIRGRLLSLETPLVMGILNVTPDSFYAGSRAMSDEAIAQRAQTLVGEGAAIIDIGGCSTRPGGTLATEAEETDRVRRALEIVKAATPAAIVSIDTFRASVARMAINEFGADIINDVSGGEDPEMFPLTASTGTPYILMSQQPTLRDVLVEFAARVQQLRALHQKDIILDPGFGFGKTRPGNFRILDEMDKLQVLGLPVLAAMSRKRMVFETLESTPAESLNGTTVVNTMALMRGASIIRVHDVRPAVEAVKIYNALCSSNLA</sequence>
<evidence type="ECO:0000256" key="8">
    <source>
        <dbReference type="ARBA" id="ARBA00022909"/>
    </source>
</evidence>
<dbReference type="Proteomes" id="UP001487296">
    <property type="component" value="Unassembled WGS sequence"/>
</dbReference>
<keyword evidence="6" id="KW-0479">Metal-binding</keyword>
<evidence type="ECO:0000256" key="4">
    <source>
        <dbReference type="ARBA" id="ARBA00012458"/>
    </source>
</evidence>
<reference evidence="10 11" key="1">
    <citation type="submission" date="2024-04" db="EMBL/GenBank/DDBJ databases">
        <title>Human intestinal bacterial collection.</title>
        <authorList>
            <person name="Pauvert C."/>
            <person name="Hitch T.C.A."/>
            <person name="Clavel T."/>
        </authorList>
    </citation>
    <scope>NUCLEOTIDE SEQUENCE [LARGE SCALE GENOMIC DNA]</scope>
    <source>
        <strain evidence="10 11">CLA-AA-H145</strain>
    </source>
</reference>
<dbReference type="InterPro" id="IPR006390">
    <property type="entry name" value="DHP_synth_dom"/>
</dbReference>
<dbReference type="InterPro" id="IPR000489">
    <property type="entry name" value="Pterin-binding_dom"/>
</dbReference>
<dbReference type="InterPro" id="IPR011005">
    <property type="entry name" value="Dihydropteroate_synth-like_sf"/>
</dbReference>
<name>A0ABV1FMB1_9BACT</name>
<evidence type="ECO:0000313" key="10">
    <source>
        <dbReference type="EMBL" id="MEQ2485533.1"/>
    </source>
</evidence>
<dbReference type="EMBL" id="JBBNFP010000001">
    <property type="protein sequence ID" value="MEQ2485533.1"/>
    <property type="molecule type" value="Genomic_DNA"/>
</dbReference>
<feature type="domain" description="Pterin-binding" evidence="9">
    <location>
        <begin position="17"/>
        <end position="256"/>
    </location>
</feature>
<comment type="catalytic activity">
    <reaction evidence="1">
        <text>(7,8-dihydropterin-6-yl)methyl diphosphate + 4-aminobenzoate = 7,8-dihydropteroate + diphosphate</text>
        <dbReference type="Rhea" id="RHEA:19949"/>
        <dbReference type="ChEBI" id="CHEBI:17836"/>
        <dbReference type="ChEBI" id="CHEBI:17839"/>
        <dbReference type="ChEBI" id="CHEBI:33019"/>
        <dbReference type="ChEBI" id="CHEBI:72950"/>
        <dbReference type="EC" id="2.5.1.15"/>
    </reaction>
</comment>
<dbReference type="NCBIfam" id="TIGR01496">
    <property type="entry name" value="DHPS"/>
    <property type="match status" value="1"/>
</dbReference>
<keyword evidence="7" id="KW-0460">Magnesium</keyword>
<evidence type="ECO:0000256" key="3">
    <source>
        <dbReference type="ARBA" id="ARBA00004763"/>
    </source>
</evidence>
<dbReference type="PANTHER" id="PTHR20941:SF1">
    <property type="entry name" value="FOLIC ACID SYNTHESIS PROTEIN FOL1"/>
    <property type="match status" value="1"/>
</dbReference>
<dbReference type="Pfam" id="PF00809">
    <property type="entry name" value="Pterin_bind"/>
    <property type="match status" value="1"/>
</dbReference>
<keyword evidence="11" id="KW-1185">Reference proteome</keyword>
<protein>
    <recommendedName>
        <fullName evidence="4">dihydropteroate synthase</fullName>
        <ecNumber evidence="4">2.5.1.15</ecNumber>
    </recommendedName>
</protein>
<dbReference type="PROSITE" id="PS00793">
    <property type="entry name" value="DHPS_2"/>
    <property type="match status" value="1"/>
</dbReference>
<comment type="caution">
    <text evidence="10">The sequence shown here is derived from an EMBL/GenBank/DDBJ whole genome shotgun (WGS) entry which is preliminary data.</text>
</comment>
<dbReference type="RefSeq" id="WP_215759545.1">
    <property type="nucleotide sequence ID" value="NZ_JAHKBE010000014.1"/>
</dbReference>
<evidence type="ECO:0000259" key="9">
    <source>
        <dbReference type="PROSITE" id="PS50972"/>
    </source>
</evidence>
<dbReference type="PANTHER" id="PTHR20941">
    <property type="entry name" value="FOLATE SYNTHESIS PROTEINS"/>
    <property type="match status" value="1"/>
</dbReference>
<keyword evidence="8" id="KW-0289">Folate biosynthesis</keyword>
<evidence type="ECO:0000256" key="1">
    <source>
        <dbReference type="ARBA" id="ARBA00000012"/>
    </source>
</evidence>
<evidence type="ECO:0000256" key="6">
    <source>
        <dbReference type="ARBA" id="ARBA00022723"/>
    </source>
</evidence>
<dbReference type="GO" id="GO:0004156">
    <property type="term" value="F:dihydropteroate synthase activity"/>
    <property type="evidence" value="ECO:0007669"/>
    <property type="project" value="UniProtKB-EC"/>
</dbReference>
<dbReference type="PROSITE" id="PS50972">
    <property type="entry name" value="PTERIN_BINDING"/>
    <property type="match status" value="1"/>
</dbReference>